<dbReference type="InterPro" id="IPR012878">
    <property type="entry name" value="Beta-AFase-like_GH127_cat"/>
</dbReference>
<dbReference type="Pfam" id="PF20736">
    <property type="entry name" value="Glyco_hydro127M"/>
    <property type="match status" value="1"/>
</dbReference>
<dbReference type="Proteomes" id="UP000219612">
    <property type="component" value="Unassembled WGS sequence"/>
</dbReference>
<gene>
    <name evidence="5" type="ORF">SAMN05421748_14011</name>
</gene>
<dbReference type="InterPro" id="IPR008928">
    <property type="entry name" value="6-hairpin_glycosidase_sf"/>
</dbReference>
<accession>A0A285KFJ2</accession>
<dbReference type="RefSeq" id="WP_245923820.1">
    <property type="nucleotide sequence ID" value="NZ_OBDY01000040.1"/>
</dbReference>
<protein>
    <recommendedName>
        <fullName evidence="7">Glycoside hydrolase family 127 protein</fullName>
    </recommendedName>
</protein>
<evidence type="ECO:0000259" key="3">
    <source>
        <dbReference type="Pfam" id="PF20736"/>
    </source>
</evidence>
<evidence type="ECO:0000259" key="4">
    <source>
        <dbReference type="Pfam" id="PF20737"/>
    </source>
</evidence>
<proteinExistence type="predicted"/>
<reference evidence="5 6" key="1">
    <citation type="submission" date="2017-09" db="EMBL/GenBank/DDBJ databases">
        <authorList>
            <person name="Ehlers B."/>
            <person name="Leendertz F.H."/>
        </authorList>
    </citation>
    <scope>NUCLEOTIDE SEQUENCE [LARGE SCALE GENOMIC DNA]</scope>
    <source>
        <strain evidence="5 6">CGMCC 4.6857</strain>
    </source>
</reference>
<dbReference type="PANTHER" id="PTHR43465">
    <property type="entry name" value="DUF1680 DOMAIN PROTEIN (AFU_ORTHOLOGUE AFUA_1G08910)"/>
    <property type="match status" value="1"/>
</dbReference>
<feature type="domain" description="Non-reducing end beta-L-arabinofuranosidase-like GH127 catalytic" evidence="2">
    <location>
        <begin position="35"/>
        <end position="427"/>
    </location>
</feature>
<dbReference type="InterPro" id="IPR049046">
    <property type="entry name" value="Beta-AFase-like_GH127_middle"/>
</dbReference>
<name>A0A285KFJ2_9ACTN</name>
<dbReference type="PANTHER" id="PTHR43465:SF2">
    <property type="entry name" value="DUF1680 DOMAIN PROTEIN (AFU_ORTHOLOGUE AFUA_1G08910)"/>
    <property type="match status" value="1"/>
</dbReference>
<sequence length="646" mass="70802">MTINEALPTRTDWTERGGTPAVPSTGRLRPLGLREVTLRPGFWQQRQETNRAASLAHIEHWLEKAGWLPNFDAAVEGRLPADRRGREFSDSEVYKLLEAMAWEYGRAGDQDLDARYRAIVRRVAAAQEDDGYLNTNFGRPGQQPRYSDLEWGHELYCYGHLIQAGVAAARAYGINDELARVAIRAADHVCATFGPDGIPSVCGHPVIEPALAELYRVTGDSRYLDQASLFVERRGHQVLDDIEFGRAYFQDDLPVREAGVLRGHAVRANYLGAGAVDVAVETGDTDLLEAVARQWRTAVARRTYITGGVGSRHQDEAYGDDYVLPADRAYSETCASVGSIMLSWRLLLAEGDPRYADLIERTLFNVVAASPADDGTRFFYTNTLHQRVPGTEPQPDQIVPRAASSLRAPWFAVSCCPTNLARTFAGLGAYLATTDEDGVQIHQYAAAALEVSLPGGRTVALEIDTKYPADGRIAIRIARAPETPWTLSLRVPGWAEGATVDEGAGRRRVEPGTVQIRRRFTAGEVVVLDLPVRPRITFGDPRIDAVRGSVAVERGPEVYAVESVDLPGGLSVDEVRLDLDAGLSERDGEVVASFRKLPAGSDAWPYGAPTAPAGEATTFEAPLHPYHRWARRGPSTMRVWLPVNGD</sequence>
<evidence type="ECO:0000256" key="1">
    <source>
        <dbReference type="SAM" id="MobiDB-lite"/>
    </source>
</evidence>
<evidence type="ECO:0000313" key="6">
    <source>
        <dbReference type="Proteomes" id="UP000219612"/>
    </source>
</evidence>
<keyword evidence="6" id="KW-1185">Reference proteome</keyword>
<dbReference type="Pfam" id="PF07944">
    <property type="entry name" value="Beta-AFase-like_GH127_cat"/>
    <property type="match status" value="1"/>
</dbReference>
<dbReference type="InterPro" id="IPR049049">
    <property type="entry name" value="Beta-AFase-like_GH127_C"/>
</dbReference>
<evidence type="ECO:0000259" key="2">
    <source>
        <dbReference type="Pfam" id="PF07944"/>
    </source>
</evidence>
<feature type="domain" description="Non-reducing end beta-L-arabinofuranosidase-like GH127 C-terminal" evidence="4">
    <location>
        <begin position="535"/>
        <end position="642"/>
    </location>
</feature>
<dbReference type="SUPFAM" id="SSF48208">
    <property type="entry name" value="Six-hairpin glycosidases"/>
    <property type="match status" value="1"/>
</dbReference>
<organism evidence="5 6">
    <name type="scientific">Paractinoplanes atraurantiacus</name>
    <dbReference type="NCBI Taxonomy" id="1036182"/>
    <lineage>
        <taxon>Bacteria</taxon>
        <taxon>Bacillati</taxon>
        <taxon>Actinomycetota</taxon>
        <taxon>Actinomycetes</taxon>
        <taxon>Micromonosporales</taxon>
        <taxon>Micromonosporaceae</taxon>
        <taxon>Paractinoplanes</taxon>
    </lineage>
</organism>
<feature type="region of interest" description="Disordered" evidence="1">
    <location>
        <begin position="1"/>
        <end position="27"/>
    </location>
</feature>
<evidence type="ECO:0008006" key="7">
    <source>
        <dbReference type="Google" id="ProtNLM"/>
    </source>
</evidence>
<feature type="domain" description="Non-reducing end beta-L-arabinofuranosidase-like GH127 middle" evidence="3">
    <location>
        <begin position="439"/>
        <end position="531"/>
    </location>
</feature>
<dbReference type="EMBL" id="OBDY01000040">
    <property type="protein sequence ID" value="SNY71368.1"/>
    <property type="molecule type" value="Genomic_DNA"/>
</dbReference>
<dbReference type="Pfam" id="PF20737">
    <property type="entry name" value="Glyco_hydro127C"/>
    <property type="match status" value="1"/>
</dbReference>
<dbReference type="InterPro" id="IPR049174">
    <property type="entry name" value="Beta-AFase-like"/>
</dbReference>
<evidence type="ECO:0000313" key="5">
    <source>
        <dbReference type="EMBL" id="SNY71368.1"/>
    </source>
</evidence>
<dbReference type="AlphaFoldDB" id="A0A285KFJ2"/>
<dbReference type="GO" id="GO:0005975">
    <property type="term" value="P:carbohydrate metabolic process"/>
    <property type="evidence" value="ECO:0007669"/>
    <property type="project" value="InterPro"/>
</dbReference>